<dbReference type="AlphaFoldDB" id="A0A438HE96"/>
<dbReference type="EMBL" id="QGNW01000237">
    <property type="protein sequence ID" value="RVW82689.1"/>
    <property type="molecule type" value="Genomic_DNA"/>
</dbReference>
<protein>
    <submittedName>
        <fullName evidence="2">Uncharacterized protein</fullName>
    </submittedName>
</protein>
<feature type="chain" id="PRO_5019224051" evidence="1">
    <location>
        <begin position="25"/>
        <end position="160"/>
    </location>
</feature>
<organism evidence="2 3">
    <name type="scientific">Vitis vinifera</name>
    <name type="common">Grape</name>
    <dbReference type="NCBI Taxonomy" id="29760"/>
    <lineage>
        <taxon>Eukaryota</taxon>
        <taxon>Viridiplantae</taxon>
        <taxon>Streptophyta</taxon>
        <taxon>Embryophyta</taxon>
        <taxon>Tracheophyta</taxon>
        <taxon>Spermatophyta</taxon>
        <taxon>Magnoliopsida</taxon>
        <taxon>eudicotyledons</taxon>
        <taxon>Gunneridae</taxon>
        <taxon>Pentapetalae</taxon>
        <taxon>rosids</taxon>
        <taxon>Vitales</taxon>
        <taxon>Vitaceae</taxon>
        <taxon>Viteae</taxon>
        <taxon>Vitis</taxon>
    </lineage>
</organism>
<keyword evidence="1" id="KW-0732">Signal</keyword>
<dbReference type="Proteomes" id="UP000288805">
    <property type="component" value="Unassembled WGS sequence"/>
</dbReference>
<gene>
    <name evidence="2" type="ORF">CK203_037457</name>
</gene>
<name>A0A438HE96_VITVI</name>
<sequence>MAKVFALFLLALLAISMLHTTVLASHGHGGHHYDQKNYGPGSLKSFPFVLLWCEMTRMPVTVLEEVRQDTVPQALHVLLSEMLQKVPVRSPRYLGVFGKSRMTQVMDHDAMESLHWEFDIGGEKLPWGRVEASMVGETWENLWPVRKGEMQTLIIAEGSS</sequence>
<feature type="signal peptide" evidence="1">
    <location>
        <begin position="1"/>
        <end position="24"/>
    </location>
</feature>
<reference evidence="2 3" key="1">
    <citation type="journal article" date="2018" name="PLoS Genet.">
        <title>Population sequencing reveals clonal diversity and ancestral inbreeding in the grapevine cultivar Chardonnay.</title>
        <authorList>
            <person name="Roach M.J."/>
            <person name="Johnson D.L."/>
            <person name="Bohlmann J."/>
            <person name="van Vuuren H.J."/>
            <person name="Jones S.J."/>
            <person name="Pretorius I.S."/>
            <person name="Schmidt S.A."/>
            <person name="Borneman A.R."/>
        </authorList>
    </citation>
    <scope>NUCLEOTIDE SEQUENCE [LARGE SCALE GENOMIC DNA]</scope>
    <source>
        <strain evidence="3">cv. Chardonnay</strain>
        <tissue evidence="2">Leaf</tissue>
    </source>
</reference>
<evidence type="ECO:0000313" key="3">
    <source>
        <dbReference type="Proteomes" id="UP000288805"/>
    </source>
</evidence>
<proteinExistence type="predicted"/>
<comment type="caution">
    <text evidence="2">The sequence shown here is derived from an EMBL/GenBank/DDBJ whole genome shotgun (WGS) entry which is preliminary data.</text>
</comment>
<accession>A0A438HE96</accession>
<evidence type="ECO:0000256" key="1">
    <source>
        <dbReference type="SAM" id="SignalP"/>
    </source>
</evidence>
<evidence type="ECO:0000313" key="2">
    <source>
        <dbReference type="EMBL" id="RVW82689.1"/>
    </source>
</evidence>